<feature type="region of interest" description="Disordered" evidence="1">
    <location>
        <begin position="333"/>
        <end position="424"/>
    </location>
</feature>
<dbReference type="Pfam" id="PF25800">
    <property type="entry name" value="FimV_N"/>
    <property type="match status" value="1"/>
</dbReference>
<proteinExistence type="predicted"/>
<feature type="compositionally biased region" description="Basic and acidic residues" evidence="1">
    <location>
        <begin position="173"/>
        <end position="190"/>
    </location>
</feature>
<feature type="transmembrane region" description="Helical" evidence="2">
    <location>
        <begin position="530"/>
        <end position="550"/>
    </location>
</feature>
<keyword evidence="2" id="KW-1133">Transmembrane helix</keyword>
<dbReference type="InterPro" id="IPR036779">
    <property type="entry name" value="LysM_dom_sf"/>
</dbReference>
<dbReference type="InterPro" id="IPR020011">
    <property type="entry name" value="FimV_C"/>
</dbReference>
<feature type="compositionally biased region" description="Basic and acidic residues" evidence="1">
    <location>
        <begin position="147"/>
        <end position="164"/>
    </location>
</feature>
<dbReference type="SMART" id="SM00257">
    <property type="entry name" value="LysM"/>
    <property type="match status" value="1"/>
</dbReference>
<dbReference type="NCBIfam" id="TIGR03504">
    <property type="entry name" value="FimV_Cterm"/>
    <property type="match status" value="1"/>
</dbReference>
<evidence type="ECO:0000256" key="2">
    <source>
        <dbReference type="SAM" id="Phobius"/>
    </source>
</evidence>
<keyword evidence="2" id="KW-0812">Transmembrane</keyword>
<dbReference type="Gene3D" id="3.10.350.10">
    <property type="entry name" value="LysM domain"/>
    <property type="match status" value="1"/>
</dbReference>
<dbReference type="InterPro" id="IPR038440">
    <property type="entry name" value="FimV_C_sf"/>
</dbReference>
<feature type="domain" description="LysM" evidence="3">
    <location>
        <begin position="248"/>
        <end position="304"/>
    </location>
</feature>
<evidence type="ECO:0000313" key="4">
    <source>
        <dbReference type="EMBL" id="VAW70785.1"/>
    </source>
</evidence>
<dbReference type="InterPro" id="IPR020012">
    <property type="entry name" value="LysM_FimV"/>
</dbReference>
<dbReference type="NCBIfam" id="TIGR03505">
    <property type="entry name" value="FimV_core"/>
    <property type="match status" value="1"/>
</dbReference>
<dbReference type="InterPro" id="IPR057840">
    <property type="entry name" value="FimV_N"/>
</dbReference>
<accession>A0A3B0XQR1</accession>
<protein>
    <recommendedName>
        <fullName evidence="3">LysM domain-containing protein</fullName>
    </recommendedName>
</protein>
<sequence length="870" mass="95154">MTRKWALIIGMIASLGLVPMGVWSLGLGDADLKSYLNQPINVEIEILTIDQAELKDMTVRLASESEFKRAGIVYSASLNLLKFRVIRKKNGKTYILILSGVAFKEPYLNLLLVVKWPKGKILREYALLIDPPVSEVKNRIIAQAPAEEVKKPEETVPPKVEQKSRKFVVSKTPEPETSKPNKEKSERIEPRIPQPDKYNAPFYAGADKVVKKKIKDDPTAPGNQFPRINLDRKVSVSLANTSDAINDKSYRVKRGDTMMAIAKRIRGNRKISLHQTMMAIKRANPNAFVNNNVHLVKAGRKLVIPDNARLATVSHLDAMKSYRADTDIFKQGSNPVSVAAKQDDKKSPNGQTDGSKKATSKVASNTKVAVNGRFQVLPPNESSVDANGKIGVDSKTKGSKNGSIDGDETAKNKEAVASNDETNPSYVRSKAEKLILAKTKSKRTSRLIGIKNSTMNRLQRSLAIKDYCKDNHDRNCFAVAGFKKVNLAALENKGKNVSTPFKQEVASAGFMAMVKTKYASWMNYLKENPMMAALVGGGVLFTLILLFLILRQIRRSKNDFHESILDFEDEQAAEISQPAPQQAESKTVAVAKAAPEADSMVVDAGGASQSSYLSDFVVSNMDSTQNNGESDPLTEADVFYAYGKYEAAEMLIKESMQAEPNRLDLRYKLLDIYHGAKNREAFEYEASTLSDMLGGQADPMWDKVVEMGRELSPGHALFSDGSTPAAAIPPATAQAAGQDFDLDFDFDDIGGGGSTAANNITSSLESELAAIENDMNAESDFANTENVVSFDMGDASDLLSSTDNDLDPYDSDSTLMSDVDEVGTKLDLAKAYIDMGDPEGARSILDEVLEEGTDQQKGEAEELMQQMASG</sequence>
<organism evidence="4">
    <name type="scientific">hydrothermal vent metagenome</name>
    <dbReference type="NCBI Taxonomy" id="652676"/>
    <lineage>
        <taxon>unclassified sequences</taxon>
        <taxon>metagenomes</taxon>
        <taxon>ecological metagenomes</taxon>
    </lineage>
</organism>
<keyword evidence="2" id="KW-0472">Membrane</keyword>
<dbReference type="AlphaFoldDB" id="A0A3B0XQR1"/>
<dbReference type="EMBL" id="UOFL01000003">
    <property type="protein sequence ID" value="VAW70785.1"/>
    <property type="molecule type" value="Genomic_DNA"/>
</dbReference>
<dbReference type="CDD" id="cd00118">
    <property type="entry name" value="LysM"/>
    <property type="match status" value="1"/>
</dbReference>
<evidence type="ECO:0000256" key="1">
    <source>
        <dbReference type="SAM" id="MobiDB-lite"/>
    </source>
</evidence>
<gene>
    <name evidence="4" type="ORF">MNBD_GAMMA12-293</name>
</gene>
<name>A0A3B0XQR1_9ZZZZ</name>
<feature type="region of interest" description="Disordered" evidence="1">
    <location>
        <begin position="147"/>
        <end position="197"/>
    </location>
</feature>
<dbReference type="PROSITE" id="PS51782">
    <property type="entry name" value="LYSM"/>
    <property type="match status" value="1"/>
</dbReference>
<evidence type="ECO:0000259" key="3">
    <source>
        <dbReference type="PROSITE" id="PS51782"/>
    </source>
</evidence>
<dbReference type="Pfam" id="PF01476">
    <property type="entry name" value="LysM"/>
    <property type="match status" value="1"/>
</dbReference>
<reference evidence="4" key="1">
    <citation type="submission" date="2018-06" db="EMBL/GenBank/DDBJ databases">
        <authorList>
            <person name="Zhirakovskaya E."/>
        </authorList>
    </citation>
    <scope>NUCLEOTIDE SEQUENCE</scope>
</reference>
<dbReference type="InterPro" id="IPR018392">
    <property type="entry name" value="LysM"/>
</dbReference>
<dbReference type="Gene3D" id="1.20.58.2200">
    <property type="match status" value="1"/>
</dbReference>